<dbReference type="HAMAP" id="MF_02126">
    <property type="entry name" value="RF_methyltr_PrmC"/>
    <property type="match status" value="1"/>
</dbReference>
<dbReference type="RefSeq" id="WP_106002776.1">
    <property type="nucleotide sequence ID" value="NZ_CP027527.1"/>
</dbReference>
<feature type="binding site" evidence="5">
    <location>
        <position position="174"/>
    </location>
    <ligand>
        <name>S-adenosyl-L-methionine</name>
        <dbReference type="ChEBI" id="CHEBI:59789"/>
    </ligand>
</feature>
<dbReference type="AlphaFoldDB" id="A4TVF3"/>
<dbReference type="InterPro" id="IPR019874">
    <property type="entry name" value="RF_methyltr_PrmC"/>
</dbReference>
<comment type="similarity">
    <text evidence="5">Belongs to the protein N5-glutamine methyltransferase family. PrmC subfamily.</text>
</comment>
<dbReference type="Pfam" id="PF05175">
    <property type="entry name" value="MTS"/>
    <property type="match status" value="1"/>
</dbReference>
<dbReference type="InterPro" id="IPR040758">
    <property type="entry name" value="PrmC_N"/>
</dbReference>
<dbReference type="GO" id="GO:0102559">
    <property type="term" value="F:peptide chain release factor N(5)-glutamine methyltransferase activity"/>
    <property type="evidence" value="ECO:0007669"/>
    <property type="project" value="UniProtKB-EC"/>
</dbReference>
<dbReference type="CDD" id="cd02440">
    <property type="entry name" value="AdoMet_MTases"/>
    <property type="match status" value="1"/>
</dbReference>
<dbReference type="GO" id="GO:0032259">
    <property type="term" value="P:methylation"/>
    <property type="evidence" value="ECO:0007669"/>
    <property type="project" value="UniProtKB-KW"/>
</dbReference>
<feature type="binding site" evidence="5">
    <location>
        <begin position="188"/>
        <end position="191"/>
    </location>
    <ligand>
        <name>substrate</name>
    </ligand>
</feature>
<dbReference type="NCBIfam" id="TIGR03534">
    <property type="entry name" value="RF_mod_PrmC"/>
    <property type="match status" value="1"/>
</dbReference>
<dbReference type="Gene3D" id="1.10.8.10">
    <property type="entry name" value="DNA helicase RuvA subunit, C-terminal domain"/>
    <property type="match status" value="1"/>
</dbReference>
<dbReference type="Gene3D" id="3.40.50.150">
    <property type="entry name" value="Vaccinia Virus protein VP39"/>
    <property type="match status" value="1"/>
</dbReference>
<evidence type="ECO:0000313" key="8">
    <source>
        <dbReference type="EMBL" id="CAM74610.1"/>
    </source>
</evidence>
<dbReference type="Pfam" id="PF17827">
    <property type="entry name" value="PrmC_N"/>
    <property type="match status" value="1"/>
</dbReference>
<name>A4TVF3_9PROT</name>
<dbReference type="InterPro" id="IPR007848">
    <property type="entry name" value="Small_mtfrase_dom"/>
</dbReference>
<accession>A4TVF3</accession>
<feature type="binding site" evidence="5">
    <location>
        <begin position="122"/>
        <end position="126"/>
    </location>
    <ligand>
        <name>S-adenosyl-L-methionine</name>
        <dbReference type="ChEBI" id="CHEBI:59789"/>
    </ligand>
</feature>
<dbReference type="SUPFAM" id="SSF53335">
    <property type="entry name" value="S-adenosyl-L-methionine-dependent methyltransferases"/>
    <property type="match status" value="1"/>
</dbReference>
<dbReference type="EMBL" id="CU459003">
    <property type="protein sequence ID" value="CAM74610.1"/>
    <property type="molecule type" value="Genomic_DNA"/>
</dbReference>
<organism evidence="8">
    <name type="scientific">Magnetospirillum gryphiswaldense</name>
    <dbReference type="NCBI Taxonomy" id="55518"/>
    <lineage>
        <taxon>Bacteria</taxon>
        <taxon>Pseudomonadati</taxon>
        <taxon>Pseudomonadota</taxon>
        <taxon>Alphaproteobacteria</taxon>
        <taxon>Rhodospirillales</taxon>
        <taxon>Rhodospirillaceae</taxon>
        <taxon>Magnetospirillum</taxon>
    </lineage>
</organism>
<dbReference type="PANTHER" id="PTHR18895:SF74">
    <property type="entry name" value="MTRF1L RELEASE FACTOR GLUTAMINE METHYLTRANSFERASE"/>
    <property type="match status" value="1"/>
</dbReference>
<feature type="binding site" evidence="5">
    <location>
        <position position="145"/>
    </location>
    <ligand>
        <name>S-adenosyl-L-methionine</name>
        <dbReference type="ChEBI" id="CHEBI:59789"/>
    </ligand>
</feature>
<dbReference type="InterPro" id="IPR002052">
    <property type="entry name" value="DNA_methylase_N6_adenine_CS"/>
</dbReference>
<protein>
    <recommendedName>
        <fullName evidence="5">Release factor glutamine methyltransferase</fullName>
        <shortName evidence="5">RF MTase</shortName>
        <ecNumber evidence="5">2.1.1.297</ecNumber>
    </recommendedName>
    <alternativeName>
        <fullName evidence="5">N5-glutamine methyltransferase PrmC</fullName>
    </alternativeName>
    <alternativeName>
        <fullName evidence="5">Protein-(glutamine-N5) MTase PrmC</fullName>
    </alternativeName>
    <alternativeName>
        <fullName evidence="5">Protein-glutamine N-methyltransferase PrmC</fullName>
    </alternativeName>
</protein>
<dbReference type="NCBIfam" id="TIGR00536">
    <property type="entry name" value="hemK_fam"/>
    <property type="match status" value="1"/>
</dbReference>
<dbReference type="EC" id="2.1.1.297" evidence="5"/>
<evidence type="ECO:0000256" key="4">
    <source>
        <dbReference type="ARBA" id="ARBA00048391"/>
    </source>
</evidence>
<dbReference type="InterPro" id="IPR029063">
    <property type="entry name" value="SAM-dependent_MTases_sf"/>
</dbReference>
<sequence>MTSAGDLLRALTVRFQAAGIQSARLDARLLVAEALGVEPLRLVTHPEMVLTAQQQTAIEGMAARREDRQPISHILGRRGFWTLDLRVTPDTLDPRPDTETLVQGVLDRVADRHAALRIVDFGTGSGCILLALLAELPNAHGLGIDQSAAALAVAAENAERNGLAGRAEFRHGDWGRGLDGPFDIIVSNPPYIPEADIAGLEPEVARHEPRSALVGGADGLDCYRALAPDIARLLAVGGITGLEVGAGQDSDVAALLKAAGLRDLCVADDLAGHGRSVFAAR</sequence>
<proteinExistence type="inferred from homology"/>
<evidence type="ECO:0000259" key="7">
    <source>
        <dbReference type="Pfam" id="PF17827"/>
    </source>
</evidence>
<dbReference type="InterPro" id="IPR004556">
    <property type="entry name" value="HemK-like"/>
</dbReference>
<evidence type="ECO:0000256" key="1">
    <source>
        <dbReference type="ARBA" id="ARBA00022603"/>
    </source>
</evidence>
<feature type="domain" description="Methyltransferase small" evidence="6">
    <location>
        <begin position="114"/>
        <end position="192"/>
    </location>
</feature>
<dbReference type="PROSITE" id="PS00092">
    <property type="entry name" value="N6_MTASE"/>
    <property type="match status" value="1"/>
</dbReference>
<evidence type="ECO:0000259" key="6">
    <source>
        <dbReference type="Pfam" id="PF05175"/>
    </source>
</evidence>
<keyword evidence="2 5" id="KW-0808">Transferase</keyword>
<feature type="domain" description="Release factor glutamine methyltransferase N-terminal" evidence="7">
    <location>
        <begin position="6"/>
        <end position="76"/>
    </location>
</feature>
<dbReference type="InterPro" id="IPR050320">
    <property type="entry name" value="N5-glutamine_MTase"/>
</dbReference>
<comment type="catalytic activity">
    <reaction evidence="4 5">
        <text>L-glutaminyl-[peptide chain release factor] + S-adenosyl-L-methionine = N(5)-methyl-L-glutaminyl-[peptide chain release factor] + S-adenosyl-L-homocysteine + H(+)</text>
        <dbReference type="Rhea" id="RHEA:42896"/>
        <dbReference type="Rhea" id="RHEA-COMP:10271"/>
        <dbReference type="Rhea" id="RHEA-COMP:10272"/>
        <dbReference type="ChEBI" id="CHEBI:15378"/>
        <dbReference type="ChEBI" id="CHEBI:30011"/>
        <dbReference type="ChEBI" id="CHEBI:57856"/>
        <dbReference type="ChEBI" id="CHEBI:59789"/>
        <dbReference type="ChEBI" id="CHEBI:61891"/>
        <dbReference type="EC" id="2.1.1.297"/>
    </reaction>
</comment>
<keyword evidence="1 5" id="KW-0489">Methyltransferase</keyword>
<evidence type="ECO:0000256" key="5">
    <source>
        <dbReference type="HAMAP-Rule" id="MF_02126"/>
    </source>
</evidence>
<comment type="function">
    <text evidence="5">Methylates the class 1 translation termination release factors RF1/PrfA and RF2/PrfB on the glutamine residue of the universally conserved GGQ motif.</text>
</comment>
<evidence type="ECO:0000256" key="2">
    <source>
        <dbReference type="ARBA" id="ARBA00022679"/>
    </source>
</evidence>
<dbReference type="GO" id="GO:0003676">
    <property type="term" value="F:nucleic acid binding"/>
    <property type="evidence" value="ECO:0007669"/>
    <property type="project" value="InterPro"/>
</dbReference>
<keyword evidence="3 5" id="KW-0949">S-adenosyl-L-methionine</keyword>
<evidence type="ECO:0000256" key="3">
    <source>
        <dbReference type="ARBA" id="ARBA00022691"/>
    </source>
</evidence>
<feature type="binding site" evidence="5">
    <location>
        <position position="188"/>
    </location>
    <ligand>
        <name>S-adenosyl-L-methionine</name>
        <dbReference type="ChEBI" id="CHEBI:59789"/>
    </ligand>
</feature>
<reference evidence="8" key="1">
    <citation type="journal article" date="2007" name="J. Bacteriol.">
        <title>Comparative genome analysis of four magnetotactic bacteria reveals a complex set of group-specific genes implicated in magnetosome biomineralization and function.</title>
        <authorList>
            <person name="Richter M."/>
            <person name="Kube M."/>
            <person name="Bazylinski D.A."/>
            <person name="Lombardot T."/>
            <person name="Gloeckner F.O."/>
            <person name="Reinhardt R."/>
            <person name="Schueler D."/>
        </authorList>
    </citation>
    <scope>NUCLEOTIDE SEQUENCE</scope>
    <source>
        <strain evidence="8">MSR-1</strain>
    </source>
</reference>
<gene>
    <name evidence="5" type="primary">prmC</name>
    <name evidence="8" type="ORF">MGR_1894</name>
</gene>
<dbReference type="PANTHER" id="PTHR18895">
    <property type="entry name" value="HEMK METHYLTRANSFERASE"/>
    <property type="match status" value="1"/>
</dbReference>